<evidence type="ECO:0000313" key="2">
    <source>
        <dbReference type="Proteomes" id="UP000252040"/>
    </source>
</evidence>
<protein>
    <submittedName>
        <fullName evidence="3">Proline-rich protein 2-like</fullName>
    </submittedName>
</protein>
<reference evidence="3" key="1">
    <citation type="submission" date="2025-08" db="UniProtKB">
        <authorList>
            <consortium name="RefSeq"/>
        </authorList>
    </citation>
    <scope>IDENTIFICATION</scope>
    <source>
        <tissue evidence="3">Meat</tissue>
    </source>
</reference>
<sequence length="252" mass="26441">MGTPQPTLAKEEGRRRDLEWGSPQTLKSSAHAKPPTHLKPEEAVGRMGPGTPRGVPGGRGKWRKRSTPPAVSEHPQGPPHTTPLSGPQGRLEIPRAPSPREVLGCYLSTPKAAPPSPARDQKREGRVGSPAGIPQPLGADQPGGARGIPARRRRATGPGEGGDGRSGLRGPSPRPRAAPPAAGAALRPTPAAPALPGRPPPRRLAGADLLRHRAGPEGWPKFRQNRKHFCPCFSDSLLPPPHQTALSVPKGS</sequence>
<evidence type="ECO:0000313" key="3">
    <source>
        <dbReference type="RefSeq" id="XP_024589906.1"/>
    </source>
</evidence>
<feature type="compositionally biased region" description="Pro residues" evidence="1">
    <location>
        <begin position="190"/>
        <end position="199"/>
    </location>
</feature>
<dbReference type="GeneID" id="112392409"/>
<dbReference type="Proteomes" id="UP000252040">
    <property type="component" value="Unplaced"/>
</dbReference>
<dbReference type="RefSeq" id="XP_024589906.1">
    <property type="nucleotide sequence ID" value="XM_024734138.1"/>
</dbReference>
<organism evidence="2 3">
    <name type="scientific">Neophocaena asiaeorientalis asiaeorientalis</name>
    <name type="common">Yangtze finless porpoise</name>
    <name type="synonym">Neophocaena phocaenoides subsp. asiaeorientalis</name>
    <dbReference type="NCBI Taxonomy" id="1706337"/>
    <lineage>
        <taxon>Eukaryota</taxon>
        <taxon>Metazoa</taxon>
        <taxon>Chordata</taxon>
        <taxon>Craniata</taxon>
        <taxon>Vertebrata</taxon>
        <taxon>Euteleostomi</taxon>
        <taxon>Mammalia</taxon>
        <taxon>Eutheria</taxon>
        <taxon>Laurasiatheria</taxon>
        <taxon>Artiodactyla</taxon>
        <taxon>Whippomorpha</taxon>
        <taxon>Cetacea</taxon>
        <taxon>Odontoceti</taxon>
        <taxon>Phocoenidae</taxon>
        <taxon>Neophocaena</taxon>
    </lineage>
</organism>
<gene>
    <name evidence="3" type="primary">LOC112392409</name>
</gene>
<feature type="region of interest" description="Disordered" evidence="1">
    <location>
        <begin position="1"/>
        <end position="222"/>
    </location>
</feature>
<dbReference type="KEGG" id="nasi:112392409"/>
<feature type="compositionally biased region" description="Low complexity" evidence="1">
    <location>
        <begin position="45"/>
        <end position="54"/>
    </location>
</feature>
<dbReference type="InParanoid" id="A0A341AGR1"/>
<proteinExistence type="predicted"/>
<evidence type="ECO:0000256" key="1">
    <source>
        <dbReference type="SAM" id="MobiDB-lite"/>
    </source>
</evidence>
<feature type="compositionally biased region" description="Low complexity" evidence="1">
    <location>
        <begin position="179"/>
        <end position="189"/>
    </location>
</feature>
<feature type="compositionally biased region" description="Basic and acidic residues" evidence="1">
    <location>
        <begin position="9"/>
        <end position="19"/>
    </location>
</feature>
<name>A0A341AGR1_NEOAA</name>
<accession>A0A341AGR1</accession>
<keyword evidence="2" id="KW-1185">Reference proteome</keyword>
<dbReference type="AlphaFoldDB" id="A0A341AGR1"/>
<feature type="compositionally biased region" description="Gly residues" evidence="1">
    <location>
        <begin position="158"/>
        <end position="167"/>
    </location>
</feature>